<keyword evidence="1" id="KW-0863">Zinc-finger</keyword>
<feature type="compositionally biased region" description="Gly residues" evidence="2">
    <location>
        <begin position="632"/>
        <end position="652"/>
    </location>
</feature>
<reference evidence="5" key="1">
    <citation type="journal article" date="2022" name="Plant J.">
        <title>Strategies of tolerance reflected in two North American maple genomes.</title>
        <authorList>
            <person name="McEvoy S.L."/>
            <person name="Sezen U.U."/>
            <person name="Trouern-Trend A."/>
            <person name="McMahon S.M."/>
            <person name="Schaberg P.G."/>
            <person name="Yang J."/>
            <person name="Wegrzyn J.L."/>
            <person name="Swenson N.G."/>
        </authorList>
    </citation>
    <scope>NUCLEOTIDE SEQUENCE</scope>
    <source>
        <strain evidence="5">91603</strain>
    </source>
</reference>
<sequence>MGNGKEHPSTLTPCSSNPPSAEFNEDRPNPQETEDCDSETSQNVEIDGDDMIEEPKKGMEFNSLEDLLSYYKSYGKKCGFKVMTKRNERGEDLLLGMSPLLVLVVGRPVIGLSMSATHVQQERRNIEGSMGNGKEHPSTLTPCSSNPPSAEFNEDRPNPQETEDCDSETSQNVEIDGDDMIEEPKKGMEFNSLEDLLSYYKSYGKKCGFKVMTKRNERGEDLTVRYVTLACARGGKARNRTFNVGNPRPTRKTECKAKINALRSDGKLRLTTVQNIHNHNLSPKKSRFFRCNREVSDVVKRVLDTNDMAGVRMNKSFESLRTFNVGNPRPTGKTECKAKINALRSDGKLRLTTVHNIHNHGLSPKKSRFFRCNREVSDAVKRVLDTNDMAGVRMNKSFGSLIVGTGGFENLPFLEKDCRIYINKARHLRLGAGGAGALREYFVRMQYKNPGFFALMDLDDDERLKNVFWADPRSRAAYQYFGDVVTFDTTYLINRYGMSFAPFVGVNHHGQSILFGAGLISNEDTETFVWLFQTWLQCMDGISPKAIITDQDRAMKNAIAIVFPTTRHRFCLWQREGYWKVKLFSDQKSFDFITRTAGSRTSSSISPGFDLEEGERSNSVSNLMGIGGGGYGGSGGGNGRGGGGRDGGGYGGEIECTRRRSARSSEEIRRRPEIHLRLNLKLDAKELLSLRSLVDSVMKSIESCTDFGSFYEDSIDRSESSMQEEGYGSLCEDDHFMCIARNS</sequence>
<proteinExistence type="inferred from homology"/>
<feature type="region of interest" description="Disordered" evidence="2">
    <location>
        <begin position="1"/>
        <end position="51"/>
    </location>
</feature>
<keyword evidence="6" id="KW-1185">Reference proteome</keyword>
<reference evidence="5" key="2">
    <citation type="submission" date="2023-02" db="EMBL/GenBank/DDBJ databases">
        <authorList>
            <person name="Swenson N.G."/>
            <person name="Wegrzyn J.L."/>
            <person name="Mcevoy S.L."/>
        </authorList>
    </citation>
    <scope>NUCLEOTIDE SEQUENCE</scope>
    <source>
        <strain evidence="5">91603</strain>
        <tissue evidence="5">Leaf</tissue>
    </source>
</reference>
<keyword evidence="1" id="KW-0479">Metal-binding</keyword>
<keyword evidence="1" id="KW-0862">Zinc</keyword>
<protein>
    <recommendedName>
        <fullName evidence="1">Protein FAR1-RELATED SEQUENCE</fullName>
    </recommendedName>
</protein>
<dbReference type="GO" id="GO:0006355">
    <property type="term" value="P:regulation of DNA-templated transcription"/>
    <property type="evidence" value="ECO:0007669"/>
    <property type="project" value="UniProtKB-UniRule"/>
</dbReference>
<name>A0AAD5NWQ0_ACENE</name>
<dbReference type="PANTHER" id="PTHR31669:SF283">
    <property type="entry name" value="PROTEIN FAR1-RELATED SEQUENCE"/>
    <property type="match status" value="1"/>
</dbReference>
<organism evidence="5 6">
    <name type="scientific">Acer negundo</name>
    <name type="common">Box elder</name>
    <dbReference type="NCBI Taxonomy" id="4023"/>
    <lineage>
        <taxon>Eukaryota</taxon>
        <taxon>Viridiplantae</taxon>
        <taxon>Streptophyta</taxon>
        <taxon>Embryophyta</taxon>
        <taxon>Tracheophyta</taxon>
        <taxon>Spermatophyta</taxon>
        <taxon>Magnoliopsida</taxon>
        <taxon>eudicotyledons</taxon>
        <taxon>Gunneridae</taxon>
        <taxon>Pentapetalae</taxon>
        <taxon>rosids</taxon>
        <taxon>malvids</taxon>
        <taxon>Sapindales</taxon>
        <taxon>Sapindaceae</taxon>
        <taxon>Hippocastanoideae</taxon>
        <taxon>Acereae</taxon>
        <taxon>Acer</taxon>
    </lineage>
</organism>
<feature type="domain" description="FAR1" evidence="3">
    <location>
        <begin position="198"/>
        <end position="282"/>
    </location>
</feature>
<comment type="function">
    <text evidence="1">Putative transcription activator involved in regulating light control of development.</text>
</comment>
<dbReference type="GO" id="GO:0008270">
    <property type="term" value="F:zinc ion binding"/>
    <property type="evidence" value="ECO:0007669"/>
    <property type="project" value="UniProtKB-UniRule"/>
</dbReference>
<dbReference type="AlphaFoldDB" id="A0AAD5NWQ0"/>
<dbReference type="GO" id="GO:0005634">
    <property type="term" value="C:nucleus"/>
    <property type="evidence" value="ECO:0007669"/>
    <property type="project" value="UniProtKB-SubCell"/>
</dbReference>
<dbReference type="Pfam" id="PF10551">
    <property type="entry name" value="MULE"/>
    <property type="match status" value="1"/>
</dbReference>
<feature type="domain" description="MULE transposase" evidence="4">
    <location>
        <begin position="484"/>
        <end position="573"/>
    </location>
</feature>
<feature type="region of interest" description="Disordered" evidence="2">
    <location>
        <begin position="128"/>
        <end position="184"/>
    </location>
</feature>
<keyword evidence="1" id="KW-0539">Nucleus</keyword>
<dbReference type="Proteomes" id="UP001064489">
    <property type="component" value="Chromosome 3"/>
</dbReference>
<dbReference type="InterPro" id="IPR004330">
    <property type="entry name" value="FAR1_DNA_bnd_dom"/>
</dbReference>
<evidence type="ECO:0000256" key="2">
    <source>
        <dbReference type="SAM" id="MobiDB-lite"/>
    </source>
</evidence>
<accession>A0AAD5NWQ0</accession>
<feature type="compositionally biased region" description="Polar residues" evidence="2">
    <location>
        <begin position="9"/>
        <end position="19"/>
    </location>
</feature>
<feature type="compositionally biased region" description="Polar residues" evidence="2">
    <location>
        <begin position="138"/>
        <end position="148"/>
    </location>
</feature>
<evidence type="ECO:0000313" key="5">
    <source>
        <dbReference type="EMBL" id="KAI9185419.1"/>
    </source>
</evidence>
<dbReference type="InterPro" id="IPR031052">
    <property type="entry name" value="FHY3/FAR1"/>
</dbReference>
<evidence type="ECO:0000313" key="6">
    <source>
        <dbReference type="Proteomes" id="UP001064489"/>
    </source>
</evidence>
<feature type="compositionally biased region" description="Basic and acidic residues" evidence="2">
    <location>
        <begin position="655"/>
        <end position="668"/>
    </location>
</feature>
<gene>
    <name evidence="5" type="ORF">LWI28_007080</name>
</gene>
<comment type="caution">
    <text evidence="5">The sequence shown here is derived from an EMBL/GenBank/DDBJ whole genome shotgun (WGS) entry which is preliminary data.</text>
</comment>
<dbReference type="PANTHER" id="PTHR31669">
    <property type="entry name" value="PROTEIN FAR1-RELATED SEQUENCE 10-RELATED"/>
    <property type="match status" value="1"/>
</dbReference>
<comment type="subcellular location">
    <subcellularLocation>
        <location evidence="1">Nucleus</location>
    </subcellularLocation>
</comment>
<evidence type="ECO:0000256" key="1">
    <source>
        <dbReference type="RuleBase" id="RU367018"/>
    </source>
</evidence>
<feature type="region of interest" description="Disordered" evidence="2">
    <location>
        <begin position="632"/>
        <end position="668"/>
    </location>
</feature>
<dbReference type="InterPro" id="IPR018289">
    <property type="entry name" value="MULE_transposase_dom"/>
</dbReference>
<dbReference type="EMBL" id="JAJSOW010000100">
    <property type="protein sequence ID" value="KAI9185419.1"/>
    <property type="molecule type" value="Genomic_DNA"/>
</dbReference>
<evidence type="ECO:0000259" key="3">
    <source>
        <dbReference type="Pfam" id="PF03101"/>
    </source>
</evidence>
<comment type="similarity">
    <text evidence="1">Belongs to the FHY3/FAR1 family.</text>
</comment>
<evidence type="ECO:0000259" key="4">
    <source>
        <dbReference type="Pfam" id="PF10551"/>
    </source>
</evidence>
<dbReference type="Pfam" id="PF03101">
    <property type="entry name" value="FAR1"/>
    <property type="match status" value="1"/>
</dbReference>